<keyword evidence="4" id="KW-1185">Reference proteome</keyword>
<feature type="compositionally biased region" description="Basic and acidic residues" evidence="1">
    <location>
        <begin position="369"/>
        <end position="379"/>
    </location>
</feature>
<evidence type="ECO:0000256" key="1">
    <source>
        <dbReference type="SAM" id="MobiDB-lite"/>
    </source>
</evidence>
<comment type="caution">
    <text evidence="3">The sequence shown here is derived from an EMBL/GenBank/DDBJ whole genome shotgun (WGS) entry which is preliminary data.</text>
</comment>
<name>A0A1Y2EYG8_PROLT</name>
<reference evidence="3 4" key="1">
    <citation type="submission" date="2016-07" db="EMBL/GenBank/DDBJ databases">
        <title>Pervasive Adenine N6-methylation of Active Genes in Fungi.</title>
        <authorList>
            <consortium name="DOE Joint Genome Institute"/>
            <person name="Mondo S.J."/>
            <person name="Dannebaum R.O."/>
            <person name="Kuo R.C."/>
            <person name="Labutti K."/>
            <person name="Haridas S."/>
            <person name="Kuo A."/>
            <person name="Salamov A."/>
            <person name="Ahrendt S.R."/>
            <person name="Lipzen A."/>
            <person name="Sullivan W."/>
            <person name="Andreopoulos W.B."/>
            <person name="Clum A."/>
            <person name="Lindquist E."/>
            <person name="Daum C."/>
            <person name="Ramamoorthy G.K."/>
            <person name="Gryganskyi A."/>
            <person name="Culley D."/>
            <person name="Magnuson J.K."/>
            <person name="James T.Y."/>
            <person name="O'Malley M.A."/>
            <person name="Stajich J.E."/>
            <person name="Spatafora J.W."/>
            <person name="Visel A."/>
            <person name="Grigoriev I.V."/>
        </authorList>
    </citation>
    <scope>NUCLEOTIDE SEQUENCE [LARGE SCALE GENOMIC DNA]</scope>
    <source>
        <strain evidence="3 4">12-1054</strain>
    </source>
</reference>
<dbReference type="STRING" id="56484.A0A1Y2EYG8"/>
<evidence type="ECO:0000313" key="4">
    <source>
        <dbReference type="Proteomes" id="UP000193685"/>
    </source>
</evidence>
<dbReference type="GeneID" id="63786629"/>
<accession>A0A1Y2EYG8</accession>
<feature type="region of interest" description="Disordered" evidence="1">
    <location>
        <begin position="301"/>
        <end position="379"/>
    </location>
</feature>
<evidence type="ECO:0000256" key="2">
    <source>
        <dbReference type="SAM" id="Phobius"/>
    </source>
</evidence>
<evidence type="ECO:0008006" key="5">
    <source>
        <dbReference type="Google" id="ProtNLM"/>
    </source>
</evidence>
<gene>
    <name evidence="3" type="ORF">BCR37DRAFT_383297</name>
</gene>
<protein>
    <recommendedName>
        <fullName evidence="5">Membrane anchor Opy2 N-terminal domain-containing protein</fullName>
    </recommendedName>
</protein>
<proteinExistence type="predicted"/>
<dbReference type="RefSeq" id="XP_040722742.1">
    <property type="nucleotide sequence ID" value="XM_040870030.1"/>
</dbReference>
<feature type="transmembrane region" description="Helical" evidence="2">
    <location>
        <begin position="156"/>
        <end position="180"/>
    </location>
</feature>
<dbReference type="AlphaFoldDB" id="A0A1Y2EYG8"/>
<sequence length="379" mass="40650">MRGCCSVRSRDFQISGRELRAQTSTAGAIATPPYHTKSIRLEAFSQRQGAQTVVASVVHQSIICAVKSPLKAATAAEKTRQSQHESRSIHAMAVNAFLAKRDCVSQCVVPSCATIKCSANEMCVVSAQTCEACPKVSCAALSGGSTALAGKDKTGFPIGAIAGVVVIALLLALGLAWFIVRKRRVARCTAEMEEESSEMEKQSAKDATTYASQWLGGSQSRPRESSASLPICLGPVLREENKDTLFFVADDVYRMSYAESLAHTSPEKRTTSGVVDTSPAIIQSANQVTTQRVRPAMIQFRLGTSNPAHSPLVEERSGWEDDEADESPIERDLISRGATAPARESHTSPSRPSLRRTGSRILTGSRLQANEEARPPATA</sequence>
<keyword evidence="2" id="KW-0812">Transmembrane</keyword>
<keyword evidence="2" id="KW-1133">Transmembrane helix</keyword>
<evidence type="ECO:0000313" key="3">
    <source>
        <dbReference type="EMBL" id="ORY76662.1"/>
    </source>
</evidence>
<dbReference type="OrthoDB" id="2402916at2759"/>
<dbReference type="EMBL" id="MCFI01000022">
    <property type="protein sequence ID" value="ORY76662.1"/>
    <property type="molecule type" value="Genomic_DNA"/>
</dbReference>
<dbReference type="Proteomes" id="UP000193685">
    <property type="component" value="Unassembled WGS sequence"/>
</dbReference>
<keyword evidence="2" id="KW-0472">Membrane</keyword>
<organism evidence="3 4">
    <name type="scientific">Protomyces lactucae-debilis</name>
    <dbReference type="NCBI Taxonomy" id="2754530"/>
    <lineage>
        <taxon>Eukaryota</taxon>
        <taxon>Fungi</taxon>
        <taxon>Dikarya</taxon>
        <taxon>Ascomycota</taxon>
        <taxon>Taphrinomycotina</taxon>
        <taxon>Taphrinomycetes</taxon>
        <taxon>Taphrinales</taxon>
        <taxon>Protomycetaceae</taxon>
        <taxon>Protomyces</taxon>
    </lineage>
</organism>